<evidence type="ECO:0000313" key="3">
    <source>
        <dbReference type="Proteomes" id="UP000546252"/>
    </source>
</evidence>
<reference evidence="2 3" key="1">
    <citation type="submission" date="2020-08" db="EMBL/GenBank/DDBJ databases">
        <title>Sequencing the genomes of 1000 actinobacteria strains.</title>
        <authorList>
            <person name="Klenk H.-P."/>
        </authorList>
    </citation>
    <scope>NUCLEOTIDE SEQUENCE [LARGE SCALE GENOMIC DNA]</scope>
    <source>
        <strain evidence="2 3">DSM 19081</strain>
    </source>
</reference>
<feature type="compositionally biased region" description="Polar residues" evidence="1">
    <location>
        <begin position="1"/>
        <end position="10"/>
    </location>
</feature>
<protein>
    <submittedName>
        <fullName evidence="2">Uncharacterized protein</fullName>
    </submittedName>
</protein>
<organism evidence="2 3">
    <name type="scientific">Nesterenkonia jeotgali</name>
    <dbReference type="NCBI Taxonomy" id="317018"/>
    <lineage>
        <taxon>Bacteria</taxon>
        <taxon>Bacillati</taxon>
        <taxon>Actinomycetota</taxon>
        <taxon>Actinomycetes</taxon>
        <taxon>Micrococcales</taxon>
        <taxon>Micrococcaceae</taxon>
        <taxon>Nesterenkonia</taxon>
    </lineage>
</organism>
<dbReference type="EMBL" id="JACJIH010000001">
    <property type="protein sequence ID" value="MBA8920442.1"/>
    <property type="molecule type" value="Genomic_DNA"/>
</dbReference>
<name>A0A839FQ09_9MICC</name>
<gene>
    <name evidence="2" type="ORF">HNR24_000375</name>
</gene>
<proteinExistence type="predicted"/>
<comment type="caution">
    <text evidence="2">The sequence shown here is derived from an EMBL/GenBank/DDBJ whole genome shotgun (WGS) entry which is preliminary data.</text>
</comment>
<feature type="region of interest" description="Disordered" evidence="1">
    <location>
        <begin position="1"/>
        <end position="29"/>
    </location>
</feature>
<accession>A0A839FQ09</accession>
<dbReference type="RefSeq" id="WP_182494854.1">
    <property type="nucleotide sequence ID" value="NZ_BAAAKT010000002.1"/>
</dbReference>
<dbReference type="AlphaFoldDB" id="A0A839FQ09"/>
<evidence type="ECO:0000313" key="2">
    <source>
        <dbReference type="EMBL" id="MBA8920442.1"/>
    </source>
</evidence>
<evidence type="ECO:0000256" key="1">
    <source>
        <dbReference type="SAM" id="MobiDB-lite"/>
    </source>
</evidence>
<feature type="region of interest" description="Disordered" evidence="1">
    <location>
        <begin position="85"/>
        <end position="105"/>
    </location>
</feature>
<sequence>MGWEPTTTFETGADGRLLSSVPEPEWSDEEQGKMLALTYYEAAEKCPVCGGPKSECQDPANEMRYKAEPPVRCFYQTQVSRELDQWKSDERRHTQALIPQVKLQE</sequence>
<dbReference type="Proteomes" id="UP000546252">
    <property type="component" value="Unassembled WGS sequence"/>
</dbReference>